<keyword evidence="1" id="KW-0479">Metal-binding</keyword>
<evidence type="ECO:0000256" key="1">
    <source>
        <dbReference type="ARBA" id="ARBA00022723"/>
    </source>
</evidence>
<proteinExistence type="predicted"/>
<reference evidence="8" key="2">
    <citation type="submission" date="2021-09" db="EMBL/GenBank/DDBJ databases">
        <authorList>
            <person name="Jia N."/>
            <person name="Wang J."/>
            <person name="Shi W."/>
            <person name="Du L."/>
            <person name="Sun Y."/>
            <person name="Zhan W."/>
            <person name="Jiang J."/>
            <person name="Wang Q."/>
            <person name="Zhang B."/>
            <person name="Ji P."/>
            <person name="Sakyi L.B."/>
            <person name="Cui X."/>
            <person name="Yuan T."/>
            <person name="Jiang B."/>
            <person name="Yang W."/>
            <person name="Lam T.T.-Y."/>
            <person name="Chang Q."/>
            <person name="Ding S."/>
            <person name="Wang X."/>
            <person name="Zhu J."/>
            <person name="Ruan X."/>
            <person name="Zhao L."/>
            <person name="Wei J."/>
            <person name="Que T."/>
            <person name="Du C."/>
            <person name="Cheng J."/>
            <person name="Dai P."/>
            <person name="Han X."/>
            <person name="Huang E."/>
            <person name="Gao Y."/>
            <person name="Liu J."/>
            <person name="Shao H."/>
            <person name="Ye R."/>
            <person name="Li L."/>
            <person name="Wei W."/>
            <person name="Wang X."/>
            <person name="Wang C."/>
            <person name="Huo Q."/>
            <person name="Li W."/>
            <person name="Guo W."/>
            <person name="Chen H."/>
            <person name="Chen S."/>
            <person name="Zhou L."/>
            <person name="Zhou L."/>
            <person name="Ni X."/>
            <person name="Tian J."/>
            <person name="Zhou Y."/>
            <person name="Sheng Y."/>
            <person name="Liu T."/>
            <person name="Pan Y."/>
            <person name="Xia L."/>
            <person name="Li J."/>
            <person name="Zhao F."/>
            <person name="Cao W."/>
        </authorList>
    </citation>
    <scope>NUCLEOTIDE SEQUENCE</scope>
    <source>
        <strain evidence="8">Rmic-2018</strain>
        <tissue evidence="8">Larvae</tissue>
    </source>
</reference>
<keyword evidence="9" id="KW-1185">Reference proteome</keyword>
<dbReference type="GO" id="GO:0043565">
    <property type="term" value="F:sequence-specific DNA binding"/>
    <property type="evidence" value="ECO:0007669"/>
    <property type="project" value="InterPro"/>
</dbReference>
<accession>A0A9J6E5V3</accession>
<keyword evidence="3" id="KW-0862">Zinc</keyword>
<dbReference type="SMART" id="SM00692">
    <property type="entry name" value="DM3"/>
    <property type="match status" value="2"/>
</dbReference>
<dbReference type="EMBL" id="JABSTU010000005">
    <property type="protein sequence ID" value="KAH8029429.1"/>
    <property type="molecule type" value="Genomic_DNA"/>
</dbReference>
<dbReference type="InterPro" id="IPR026516">
    <property type="entry name" value="THAP1/10"/>
</dbReference>
<reference evidence="8" key="1">
    <citation type="journal article" date="2020" name="Cell">
        <title>Large-Scale Comparative Analyses of Tick Genomes Elucidate Their Genetic Diversity and Vector Capacities.</title>
        <authorList>
            <consortium name="Tick Genome and Microbiome Consortium (TIGMIC)"/>
            <person name="Jia N."/>
            <person name="Wang J."/>
            <person name="Shi W."/>
            <person name="Du L."/>
            <person name="Sun Y."/>
            <person name="Zhan W."/>
            <person name="Jiang J.F."/>
            <person name="Wang Q."/>
            <person name="Zhang B."/>
            <person name="Ji P."/>
            <person name="Bell-Sakyi L."/>
            <person name="Cui X.M."/>
            <person name="Yuan T.T."/>
            <person name="Jiang B.G."/>
            <person name="Yang W.F."/>
            <person name="Lam T.T."/>
            <person name="Chang Q.C."/>
            <person name="Ding S.J."/>
            <person name="Wang X.J."/>
            <person name="Zhu J.G."/>
            <person name="Ruan X.D."/>
            <person name="Zhao L."/>
            <person name="Wei J.T."/>
            <person name="Ye R.Z."/>
            <person name="Que T.C."/>
            <person name="Du C.H."/>
            <person name="Zhou Y.H."/>
            <person name="Cheng J.X."/>
            <person name="Dai P.F."/>
            <person name="Guo W.B."/>
            <person name="Han X.H."/>
            <person name="Huang E.J."/>
            <person name="Li L.F."/>
            <person name="Wei W."/>
            <person name="Gao Y.C."/>
            <person name="Liu J.Z."/>
            <person name="Shao H.Z."/>
            <person name="Wang X."/>
            <person name="Wang C.C."/>
            <person name="Yang T.C."/>
            <person name="Huo Q.B."/>
            <person name="Li W."/>
            <person name="Chen H.Y."/>
            <person name="Chen S.E."/>
            <person name="Zhou L.G."/>
            <person name="Ni X.B."/>
            <person name="Tian J.H."/>
            <person name="Sheng Y."/>
            <person name="Liu T."/>
            <person name="Pan Y.S."/>
            <person name="Xia L.Y."/>
            <person name="Li J."/>
            <person name="Zhao F."/>
            <person name="Cao W.C."/>
        </authorList>
    </citation>
    <scope>NUCLEOTIDE SEQUENCE</scope>
    <source>
        <strain evidence="8">Rmic-2018</strain>
    </source>
</reference>
<feature type="region of interest" description="Disordered" evidence="6">
    <location>
        <begin position="111"/>
        <end position="133"/>
    </location>
</feature>
<dbReference type="PROSITE" id="PS50950">
    <property type="entry name" value="ZF_THAP"/>
    <property type="match status" value="2"/>
</dbReference>
<keyword evidence="2 5" id="KW-0863">Zinc-finger</keyword>
<protein>
    <recommendedName>
        <fullName evidence="7">THAP-type domain-containing protein</fullName>
    </recommendedName>
</protein>
<dbReference type="SUPFAM" id="SSF57716">
    <property type="entry name" value="Glucocorticoid receptor-like (DNA-binding domain)"/>
    <property type="match status" value="2"/>
</dbReference>
<dbReference type="PANTHER" id="PTHR46600">
    <property type="entry name" value="THAP DOMAIN-CONTAINING"/>
    <property type="match status" value="1"/>
</dbReference>
<evidence type="ECO:0000259" key="7">
    <source>
        <dbReference type="PROSITE" id="PS50950"/>
    </source>
</evidence>
<organism evidence="8 9">
    <name type="scientific">Rhipicephalus microplus</name>
    <name type="common">Cattle tick</name>
    <name type="synonym">Boophilus microplus</name>
    <dbReference type="NCBI Taxonomy" id="6941"/>
    <lineage>
        <taxon>Eukaryota</taxon>
        <taxon>Metazoa</taxon>
        <taxon>Ecdysozoa</taxon>
        <taxon>Arthropoda</taxon>
        <taxon>Chelicerata</taxon>
        <taxon>Arachnida</taxon>
        <taxon>Acari</taxon>
        <taxon>Parasitiformes</taxon>
        <taxon>Ixodida</taxon>
        <taxon>Ixodoidea</taxon>
        <taxon>Ixodidae</taxon>
        <taxon>Rhipicephalinae</taxon>
        <taxon>Rhipicephalus</taxon>
        <taxon>Boophilus</taxon>
    </lineage>
</organism>
<dbReference type="AlphaFoldDB" id="A0A9J6E5V3"/>
<dbReference type="InterPro" id="IPR038441">
    <property type="entry name" value="THAP_Znf_sf"/>
</dbReference>
<dbReference type="GO" id="GO:0008270">
    <property type="term" value="F:zinc ion binding"/>
    <property type="evidence" value="ECO:0007669"/>
    <property type="project" value="UniProtKB-KW"/>
</dbReference>
<dbReference type="InterPro" id="IPR006612">
    <property type="entry name" value="THAP_Znf"/>
</dbReference>
<evidence type="ECO:0000313" key="9">
    <source>
        <dbReference type="Proteomes" id="UP000821866"/>
    </source>
</evidence>
<dbReference type="Pfam" id="PF05485">
    <property type="entry name" value="THAP"/>
    <property type="match status" value="2"/>
</dbReference>
<sequence length="335" mass="37880">MGRCCVPGCRGNYNNGPKVRLYSFPRDVARKKAWLQAIFREDFTPSVYSKVCELHFNAEDFSTMLSYHDERTGRTIEVKRAKRQLKRNVVPSIFPSCRKCLTSKPREIGASQEAVKESLESKELEQERKESSYTDFKTKPSRICDNDFWTATIGEKLRSQHPQAATSASATSTSEVSTWLPSSGEAMTRCCVPYCRGNYDKGPKVRVFSLPRDAARRIVWQRAISRSDVDIATLRDPKVCELHFKPECLRTISRYTSSDGITLEAPMGRTLLTEDAVPTIFPAAHGSEFKPKPHSRKRRSLEASRTQEAALLSEPKKNPHPAVTYLCGCQAFRCV</sequence>
<evidence type="ECO:0000313" key="8">
    <source>
        <dbReference type="EMBL" id="KAH8029429.1"/>
    </source>
</evidence>
<keyword evidence="4 5" id="KW-0238">DNA-binding</keyword>
<dbReference type="VEuPathDB" id="VectorBase:LOC119165450"/>
<feature type="compositionally biased region" description="Basic and acidic residues" evidence="6">
    <location>
        <begin position="114"/>
        <end position="133"/>
    </location>
</feature>
<gene>
    <name evidence="8" type="ORF">HPB51_000347</name>
</gene>
<feature type="region of interest" description="Disordered" evidence="6">
    <location>
        <begin position="284"/>
        <end position="315"/>
    </location>
</feature>
<dbReference type="Gene3D" id="6.20.210.20">
    <property type="entry name" value="THAP domain"/>
    <property type="match status" value="1"/>
</dbReference>
<evidence type="ECO:0000256" key="2">
    <source>
        <dbReference type="ARBA" id="ARBA00022771"/>
    </source>
</evidence>
<feature type="domain" description="THAP-type" evidence="7">
    <location>
        <begin position="187"/>
        <end position="281"/>
    </location>
</feature>
<evidence type="ECO:0000256" key="3">
    <source>
        <dbReference type="ARBA" id="ARBA00022833"/>
    </source>
</evidence>
<dbReference type="SMART" id="SM00980">
    <property type="entry name" value="THAP"/>
    <property type="match status" value="2"/>
</dbReference>
<dbReference type="PANTHER" id="PTHR46600:SF11">
    <property type="entry name" value="THAP DOMAIN-CONTAINING PROTEIN 10"/>
    <property type="match status" value="1"/>
</dbReference>
<comment type="caution">
    <text evidence="8">The sequence shown here is derived from an EMBL/GenBank/DDBJ whole genome shotgun (WGS) entry which is preliminary data.</text>
</comment>
<evidence type="ECO:0000256" key="5">
    <source>
        <dbReference type="PROSITE-ProRule" id="PRU00309"/>
    </source>
</evidence>
<name>A0A9J6E5V3_RHIMP</name>
<dbReference type="Proteomes" id="UP000821866">
    <property type="component" value="Chromosome 3"/>
</dbReference>
<feature type="domain" description="THAP-type" evidence="7">
    <location>
        <begin position="1"/>
        <end position="94"/>
    </location>
</feature>
<evidence type="ECO:0000256" key="4">
    <source>
        <dbReference type="ARBA" id="ARBA00023125"/>
    </source>
</evidence>
<evidence type="ECO:0000256" key="6">
    <source>
        <dbReference type="SAM" id="MobiDB-lite"/>
    </source>
</evidence>